<dbReference type="EMBL" id="KZ857414">
    <property type="protein sequence ID" value="RDX48069.1"/>
    <property type="molecule type" value="Genomic_DNA"/>
</dbReference>
<evidence type="ECO:0000256" key="1">
    <source>
        <dbReference type="SAM" id="MobiDB-lite"/>
    </source>
</evidence>
<feature type="region of interest" description="Disordered" evidence="1">
    <location>
        <begin position="110"/>
        <end position="154"/>
    </location>
</feature>
<dbReference type="Proteomes" id="UP000256964">
    <property type="component" value="Unassembled WGS sequence"/>
</dbReference>
<keyword evidence="3" id="KW-1185">Reference proteome</keyword>
<feature type="compositionally biased region" description="Low complexity" evidence="1">
    <location>
        <begin position="116"/>
        <end position="139"/>
    </location>
</feature>
<protein>
    <submittedName>
        <fullName evidence="2">Uncharacterized protein</fullName>
    </submittedName>
</protein>
<proteinExistence type="predicted"/>
<evidence type="ECO:0000313" key="2">
    <source>
        <dbReference type="EMBL" id="RDX48069.1"/>
    </source>
</evidence>
<dbReference type="OrthoDB" id="2757622at2759"/>
<gene>
    <name evidence="2" type="ORF">OH76DRAFT_696809</name>
</gene>
<dbReference type="AlphaFoldDB" id="A0A371D6C1"/>
<accession>A0A371D6C1</accession>
<organism evidence="2 3">
    <name type="scientific">Lentinus brumalis</name>
    <dbReference type="NCBI Taxonomy" id="2498619"/>
    <lineage>
        <taxon>Eukaryota</taxon>
        <taxon>Fungi</taxon>
        <taxon>Dikarya</taxon>
        <taxon>Basidiomycota</taxon>
        <taxon>Agaricomycotina</taxon>
        <taxon>Agaricomycetes</taxon>
        <taxon>Polyporales</taxon>
        <taxon>Polyporaceae</taxon>
        <taxon>Lentinus</taxon>
    </lineage>
</organism>
<evidence type="ECO:0000313" key="3">
    <source>
        <dbReference type="Proteomes" id="UP000256964"/>
    </source>
</evidence>
<sequence length="166" mass="18581">MVQDAMLKLQPLVNLTCDHPARNAKRTILCDYTDNGVMASYRAWRDSDYVSAVSGRLRANEMSVTKLIRAGSVRLKISRPGYADWTADIQIAAIFKHFLAVSAAYKQTGSRTGTFRPSSPLSRPLCSRPSSMSMGTSSPLDRRSSRREREEDCPLGLLRQRDTRVL</sequence>
<feature type="compositionally biased region" description="Basic and acidic residues" evidence="1">
    <location>
        <begin position="140"/>
        <end position="152"/>
    </location>
</feature>
<name>A0A371D6C1_9APHY</name>
<reference evidence="2 3" key="1">
    <citation type="journal article" date="2018" name="Biotechnol. Biofuels">
        <title>Integrative visual omics of the white-rot fungus Polyporus brumalis exposes the biotechnological potential of its oxidative enzymes for delignifying raw plant biomass.</title>
        <authorList>
            <person name="Miyauchi S."/>
            <person name="Rancon A."/>
            <person name="Drula E."/>
            <person name="Hage H."/>
            <person name="Chaduli D."/>
            <person name="Favel A."/>
            <person name="Grisel S."/>
            <person name="Henrissat B."/>
            <person name="Herpoel-Gimbert I."/>
            <person name="Ruiz-Duenas F.J."/>
            <person name="Chevret D."/>
            <person name="Hainaut M."/>
            <person name="Lin J."/>
            <person name="Wang M."/>
            <person name="Pangilinan J."/>
            <person name="Lipzen A."/>
            <person name="Lesage-Meessen L."/>
            <person name="Navarro D."/>
            <person name="Riley R."/>
            <person name="Grigoriev I.V."/>
            <person name="Zhou S."/>
            <person name="Raouche S."/>
            <person name="Rosso M.N."/>
        </authorList>
    </citation>
    <scope>NUCLEOTIDE SEQUENCE [LARGE SCALE GENOMIC DNA]</scope>
    <source>
        <strain evidence="2 3">BRFM 1820</strain>
    </source>
</reference>